<gene>
    <name evidence="2" type="ORF">FBUS_03050</name>
</gene>
<comment type="caution">
    <text evidence="2">The sequence shown here is derived from an EMBL/GenBank/DDBJ whole genome shotgun (WGS) entry which is preliminary data.</text>
</comment>
<organism evidence="2 3">
    <name type="scientific">Fasciolopsis buskii</name>
    <dbReference type="NCBI Taxonomy" id="27845"/>
    <lineage>
        <taxon>Eukaryota</taxon>
        <taxon>Metazoa</taxon>
        <taxon>Spiralia</taxon>
        <taxon>Lophotrochozoa</taxon>
        <taxon>Platyhelminthes</taxon>
        <taxon>Trematoda</taxon>
        <taxon>Digenea</taxon>
        <taxon>Plagiorchiida</taxon>
        <taxon>Echinostomata</taxon>
        <taxon>Echinostomatoidea</taxon>
        <taxon>Fasciolidae</taxon>
        <taxon>Fasciolopsis</taxon>
    </lineage>
</organism>
<keyword evidence="3" id="KW-1185">Reference proteome</keyword>
<sequence length="82" mass="9522">MRSMLLVAVFTVLVLDAVSSAEKDPEDYIKRAYHFFRIRRGLRCIPMLDYVKEAMKNPGQICEEDRAILEGLLLKSRLYTVD</sequence>
<accession>A0A8E0RK88</accession>
<feature type="chain" id="PRO_5034581543" evidence="1">
    <location>
        <begin position="22"/>
        <end position="82"/>
    </location>
</feature>
<dbReference type="Proteomes" id="UP000728185">
    <property type="component" value="Unassembled WGS sequence"/>
</dbReference>
<evidence type="ECO:0000313" key="3">
    <source>
        <dbReference type="Proteomes" id="UP000728185"/>
    </source>
</evidence>
<evidence type="ECO:0000313" key="2">
    <source>
        <dbReference type="EMBL" id="KAA0185332.1"/>
    </source>
</evidence>
<reference evidence="2" key="1">
    <citation type="submission" date="2019-05" db="EMBL/GenBank/DDBJ databases">
        <title>Annotation for the trematode Fasciolopsis buski.</title>
        <authorList>
            <person name="Choi Y.-J."/>
        </authorList>
    </citation>
    <scope>NUCLEOTIDE SEQUENCE</scope>
    <source>
        <strain evidence="2">HT</strain>
        <tissue evidence="2">Whole worm</tissue>
    </source>
</reference>
<dbReference type="EMBL" id="LUCM01010546">
    <property type="protein sequence ID" value="KAA0185332.1"/>
    <property type="molecule type" value="Genomic_DNA"/>
</dbReference>
<dbReference type="AlphaFoldDB" id="A0A8E0RK88"/>
<evidence type="ECO:0000256" key="1">
    <source>
        <dbReference type="SAM" id="SignalP"/>
    </source>
</evidence>
<keyword evidence="1" id="KW-0732">Signal</keyword>
<name>A0A8E0RK88_9TREM</name>
<dbReference type="OrthoDB" id="6227588at2759"/>
<feature type="signal peptide" evidence="1">
    <location>
        <begin position="1"/>
        <end position="21"/>
    </location>
</feature>
<proteinExistence type="predicted"/>
<protein>
    <submittedName>
        <fullName evidence="2">Uncharacterized protein</fullName>
    </submittedName>
</protein>